<keyword evidence="7" id="KW-0862">Zinc</keyword>
<evidence type="ECO:0000256" key="9">
    <source>
        <dbReference type="ARBA" id="ARBA00032766"/>
    </source>
</evidence>
<evidence type="ECO:0000256" key="4">
    <source>
        <dbReference type="ARBA" id="ARBA00022679"/>
    </source>
</evidence>
<proteinExistence type="inferred from homology"/>
<comment type="cofactor">
    <cofactor evidence="1">
        <name>Zn(2+)</name>
        <dbReference type="ChEBI" id="CHEBI:29105"/>
    </cofactor>
</comment>
<keyword evidence="13" id="KW-1185">Reference proteome</keyword>
<evidence type="ECO:0000256" key="1">
    <source>
        <dbReference type="ARBA" id="ARBA00001947"/>
    </source>
</evidence>
<feature type="domain" description="Prenyltransferase alpha-alpha toroid" evidence="11">
    <location>
        <begin position="21"/>
        <end position="84"/>
    </location>
</feature>
<keyword evidence="4" id="KW-0808">Transferase</keyword>
<dbReference type="Proteomes" id="UP001501207">
    <property type="component" value="Unassembled WGS sequence"/>
</dbReference>
<dbReference type="RefSeq" id="WP_344976616.1">
    <property type="nucleotide sequence ID" value="NZ_BAABFN010000002.1"/>
</dbReference>
<evidence type="ECO:0000256" key="10">
    <source>
        <dbReference type="SAM" id="SignalP"/>
    </source>
</evidence>
<evidence type="ECO:0000256" key="2">
    <source>
        <dbReference type="ARBA" id="ARBA00010497"/>
    </source>
</evidence>
<feature type="chain" id="PRO_5047358236" description="Geranylgeranyl transferase type II subunit beta" evidence="10">
    <location>
        <begin position="27"/>
        <end position="708"/>
    </location>
</feature>
<dbReference type="Pfam" id="PF00432">
    <property type="entry name" value="Prenyltrans"/>
    <property type="match status" value="2"/>
</dbReference>
<organism evidence="12 13">
    <name type="scientific">Compostibacter hankyongensis</name>
    <dbReference type="NCBI Taxonomy" id="1007089"/>
    <lineage>
        <taxon>Bacteria</taxon>
        <taxon>Pseudomonadati</taxon>
        <taxon>Bacteroidota</taxon>
        <taxon>Chitinophagia</taxon>
        <taxon>Chitinophagales</taxon>
        <taxon>Chitinophagaceae</taxon>
        <taxon>Compostibacter</taxon>
    </lineage>
</organism>
<dbReference type="SUPFAM" id="SSF48239">
    <property type="entry name" value="Terpenoid cyclases/Protein prenyltransferases"/>
    <property type="match status" value="1"/>
</dbReference>
<dbReference type="PANTHER" id="PTHR11774:SF11">
    <property type="entry name" value="GERANYLGERANYL TRANSFERASE TYPE-2 SUBUNIT BETA"/>
    <property type="match status" value="1"/>
</dbReference>
<evidence type="ECO:0000259" key="11">
    <source>
        <dbReference type="Pfam" id="PF00432"/>
    </source>
</evidence>
<gene>
    <name evidence="12" type="ORF">GCM10023143_10650</name>
</gene>
<sequence length="708" mass="79102">MKNTALPGMRAALSLVLVLMAATAGAQSIWKEGLLSYIHTRLEKSDGGYGWEDQPDSHLTPTYAVTGILNDIGALPENKAALAAFILTHHPQHGPNHEAGPSGAEMRNLVYQQIRAIRWLGGDVSSFREPVSQWRSQAGDIANYEKHGYPVLIQDMMTPVCRDLLGLPHPDRDSVLIYLQSRRRKNGSFNNAPAADGGDGNVLNTYWSIYVLHILGKSETQKQATITWVRNCQLADGGFTHQPHPLIGANDEVAYTWAAVKTLQLLSAAPADRDACIRYLLSLRNADGGFGNRPGLPSTPISTYYAVDALKTLNAFSALDTAKTVRQLPPDDTADLSGLKVFTVQFEAQGSGSPEEAVELADSLHIQLWGSKNGPAGWTAAAQRIADRKKVPVTFFTTDEPYGKNVTITGMGTFSHILDFIAPAGLELPDIGEDPAWAQYRKRFVQPLLDHGGALLLQISNNEPLARMLLDESVKRKGYAAISTIHFIQNFLFWNPYLYQYRYQYPFVALQDAHGTEAWWWSDELTAYRTLFLGNAPTYAEMMKALKANRVVAVRHDSLTGYKTRMLGGAPGVQAYIKARQDKWKWWSGKDPAVPERPWAIITMVTPADSFEAARPDTGMAIRIRCWWQATRPVLRRPLVTLQELRIDGTPVKPLYVEKKDRRGRLTDSYYLYTVPAPREKKYEISAILMRKEDGAQRVIKRTLYYSW</sequence>
<dbReference type="InterPro" id="IPR008930">
    <property type="entry name" value="Terpenoid_cyclase/PrenylTrfase"/>
</dbReference>
<dbReference type="EMBL" id="BAABFN010000002">
    <property type="protein sequence ID" value="GAA4305418.1"/>
    <property type="molecule type" value="Genomic_DNA"/>
</dbReference>
<comment type="similarity">
    <text evidence="2">Belongs to the protein prenyltransferase subunit beta family.</text>
</comment>
<accession>A0ABP8FJS4</accession>
<evidence type="ECO:0000313" key="13">
    <source>
        <dbReference type="Proteomes" id="UP001501207"/>
    </source>
</evidence>
<keyword evidence="6" id="KW-0677">Repeat</keyword>
<evidence type="ECO:0000256" key="5">
    <source>
        <dbReference type="ARBA" id="ARBA00022723"/>
    </source>
</evidence>
<keyword evidence="5" id="KW-0479">Metal-binding</keyword>
<keyword evidence="3" id="KW-0637">Prenyltransferase</keyword>
<evidence type="ECO:0000256" key="6">
    <source>
        <dbReference type="ARBA" id="ARBA00022737"/>
    </source>
</evidence>
<dbReference type="Gene3D" id="1.50.10.20">
    <property type="match status" value="1"/>
</dbReference>
<comment type="caution">
    <text evidence="12">The sequence shown here is derived from an EMBL/GenBank/DDBJ whole genome shotgun (WGS) entry which is preliminary data.</text>
</comment>
<protein>
    <recommendedName>
        <fullName evidence="8">Geranylgeranyl transferase type II subunit beta</fullName>
    </recommendedName>
    <alternativeName>
        <fullName evidence="9">Type II protein geranyl-geranyltransferase subunit beta</fullName>
    </alternativeName>
</protein>
<dbReference type="InterPro" id="IPR045089">
    <property type="entry name" value="PGGT1B-like"/>
</dbReference>
<keyword evidence="10" id="KW-0732">Signal</keyword>
<evidence type="ECO:0000256" key="7">
    <source>
        <dbReference type="ARBA" id="ARBA00022833"/>
    </source>
</evidence>
<evidence type="ECO:0000256" key="3">
    <source>
        <dbReference type="ARBA" id="ARBA00022602"/>
    </source>
</evidence>
<dbReference type="InterPro" id="IPR001330">
    <property type="entry name" value="Prenyltrans"/>
</dbReference>
<evidence type="ECO:0000313" key="12">
    <source>
        <dbReference type="EMBL" id="GAA4305418.1"/>
    </source>
</evidence>
<evidence type="ECO:0000256" key="8">
    <source>
        <dbReference type="ARBA" id="ARBA00030816"/>
    </source>
</evidence>
<name>A0ABP8FJS4_9BACT</name>
<dbReference type="PANTHER" id="PTHR11774">
    <property type="entry name" value="GERANYLGERANYL TRANSFERASE TYPE BETA SUBUNIT"/>
    <property type="match status" value="1"/>
</dbReference>
<reference evidence="13" key="1">
    <citation type="journal article" date="2019" name="Int. J. Syst. Evol. Microbiol.">
        <title>The Global Catalogue of Microorganisms (GCM) 10K type strain sequencing project: providing services to taxonomists for standard genome sequencing and annotation.</title>
        <authorList>
            <consortium name="The Broad Institute Genomics Platform"/>
            <consortium name="The Broad Institute Genome Sequencing Center for Infectious Disease"/>
            <person name="Wu L."/>
            <person name="Ma J."/>
        </authorList>
    </citation>
    <scope>NUCLEOTIDE SEQUENCE [LARGE SCALE GENOMIC DNA]</scope>
    <source>
        <strain evidence="13">JCM 17664</strain>
    </source>
</reference>
<feature type="domain" description="Prenyltransferase alpha-alpha toroid" evidence="11">
    <location>
        <begin position="164"/>
        <end position="326"/>
    </location>
</feature>
<feature type="signal peptide" evidence="10">
    <location>
        <begin position="1"/>
        <end position="26"/>
    </location>
</feature>